<sequence>MLVAVISDTHGISKRKELLDKIKGGIRKADILIHLGDYISDIPYIAEDFNGKVYGVKGNGDFKGEYPREQVIEILDKKLLICHGDQYGVGYNLNNLYYKAKELGVDGALFGHTHIPLIENYDNILFFNPGSASLPRGLSKKSIGFLEIKENEDIISYNVNL</sequence>
<dbReference type="NCBIfam" id="TIGR00040">
    <property type="entry name" value="yfcE"/>
    <property type="match status" value="1"/>
</dbReference>
<dbReference type="GO" id="GO:0046872">
    <property type="term" value="F:metal ion binding"/>
    <property type="evidence" value="ECO:0007669"/>
    <property type="project" value="UniProtKB-KW"/>
</dbReference>
<dbReference type="PANTHER" id="PTHR11124">
    <property type="entry name" value="VACUOLAR SORTING PROTEIN VPS29"/>
    <property type="match status" value="1"/>
</dbReference>
<gene>
    <name evidence="4" type="ORF">SAMN05443638_13323</name>
</gene>
<dbReference type="EMBL" id="FQVM01000033">
    <property type="protein sequence ID" value="SHF10057.1"/>
    <property type="molecule type" value="Genomic_DNA"/>
</dbReference>
<dbReference type="CDD" id="cd00841">
    <property type="entry name" value="MPP_YfcE"/>
    <property type="match status" value="1"/>
</dbReference>
<dbReference type="InterPro" id="IPR029052">
    <property type="entry name" value="Metallo-depent_PP-like"/>
</dbReference>
<dbReference type="OrthoDB" id="9800565at2"/>
<dbReference type="GO" id="GO:0016787">
    <property type="term" value="F:hydrolase activity"/>
    <property type="evidence" value="ECO:0007669"/>
    <property type="project" value="UniProtKB-UniRule"/>
</dbReference>
<accession>A0A1M4YWX5</accession>
<feature type="domain" description="Calcineurin-like phosphoesterase" evidence="3">
    <location>
        <begin position="1"/>
        <end position="150"/>
    </location>
</feature>
<name>A0A1M4YWX5_9CLOT</name>
<dbReference type="InterPro" id="IPR000979">
    <property type="entry name" value="Phosphodiesterase_MJ0936/Vps29"/>
</dbReference>
<organism evidence="4 5">
    <name type="scientific">Clostridium fallax</name>
    <dbReference type="NCBI Taxonomy" id="1533"/>
    <lineage>
        <taxon>Bacteria</taxon>
        <taxon>Bacillati</taxon>
        <taxon>Bacillota</taxon>
        <taxon>Clostridia</taxon>
        <taxon>Eubacteriales</taxon>
        <taxon>Clostridiaceae</taxon>
        <taxon>Clostridium</taxon>
    </lineage>
</organism>
<comment type="similarity">
    <text evidence="1 2">Belongs to the metallophosphoesterase superfamily. YfcE family.</text>
</comment>
<dbReference type="InterPro" id="IPR041802">
    <property type="entry name" value="MPP_YfcE"/>
</dbReference>
<dbReference type="AlphaFoldDB" id="A0A1M4YWX5"/>
<dbReference type="Proteomes" id="UP000184035">
    <property type="component" value="Unassembled WGS sequence"/>
</dbReference>
<dbReference type="EC" id="3.1.4.-" evidence="2"/>
<dbReference type="STRING" id="1533.SAMN05443638_13323"/>
<keyword evidence="2" id="KW-0479">Metal-binding</keyword>
<dbReference type="InterPro" id="IPR024654">
    <property type="entry name" value="Calcineurin-like_PHP_lpxH"/>
</dbReference>
<dbReference type="RefSeq" id="WP_072897479.1">
    <property type="nucleotide sequence ID" value="NZ_FQVM01000033.1"/>
</dbReference>
<dbReference type="Pfam" id="PF12850">
    <property type="entry name" value="Metallophos_2"/>
    <property type="match status" value="1"/>
</dbReference>
<evidence type="ECO:0000256" key="1">
    <source>
        <dbReference type="ARBA" id="ARBA00008950"/>
    </source>
</evidence>
<evidence type="ECO:0000313" key="5">
    <source>
        <dbReference type="Proteomes" id="UP000184035"/>
    </source>
</evidence>
<keyword evidence="5" id="KW-1185">Reference proteome</keyword>
<dbReference type="SUPFAM" id="SSF56300">
    <property type="entry name" value="Metallo-dependent phosphatases"/>
    <property type="match status" value="1"/>
</dbReference>
<comment type="cofactor">
    <cofactor evidence="2">
        <name>a divalent metal cation</name>
        <dbReference type="ChEBI" id="CHEBI:60240"/>
    </cofactor>
</comment>
<evidence type="ECO:0000256" key="2">
    <source>
        <dbReference type="RuleBase" id="RU362039"/>
    </source>
</evidence>
<dbReference type="Gene3D" id="3.60.21.10">
    <property type="match status" value="1"/>
</dbReference>
<proteinExistence type="inferred from homology"/>
<protein>
    <recommendedName>
        <fullName evidence="2">Phosphoesterase</fullName>
        <ecNumber evidence="2">3.1.4.-</ecNumber>
    </recommendedName>
</protein>
<evidence type="ECO:0000313" key="4">
    <source>
        <dbReference type="EMBL" id="SHF10057.1"/>
    </source>
</evidence>
<evidence type="ECO:0000259" key="3">
    <source>
        <dbReference type="Pfam" id="PF12850"/>
    </source>
</evidence>
<reference evidence="4 5" key="1">
    <citation type="submission" date="2016-11" db="EMBL/GenBank/DDBJ databases">
        <authorList>
            <person name="Jaros S."/>
            <person name="Januszkiewicz K."/>
            <person name="Wedrychowicz H."/>
        </authorList>
    </citation>
    <scope>NUCLEOTIDE SEQUENCE [LARGE SCALE GENOMIC DNA]</scope>
    <source>
        <strain evidence="4 5">DSM 2631</strain>
    </source>
</reference>